<dbReference type="InterPro" id="IPR009563">
    <property type="entry name" value="SSSCA1"/>
</dbReference>
<dbReference type="OrthoDB" id="28939at2759"/>
<dbReference type="PANTHER" id="PTHR16537:SF1">
    <property type="entry name" value="PROTEIN ZNRD2"/>
    <property type="match status" value="1"/>
</dbReference>
<organism evidence="2 3">
    <name type="scientific">Scleroderma citrinum Foug A</name>
    <dbReference type="NCBI Taxonomy" id="1036808"/>
    <lineage>
        <taxon>Eukaryota</taxon>
        <taxon>Fungi</taxon>
        <taxon>Dikarya</taxon>
        <taxon>Basidiomycota</taxon>
        <taxon>Agaricomycotina</taxon>
        <taxon>Agaricomycetes</taxon>
        <taxon>Agaricomycetidae</taxon>
        <taxon>Boletales</taxon>
        <taxon>Sclerodermatineae</taxon>
        <taxon>Sclerodermataceae</taxon>
        <taxon>Scleroderma</taxon>
    </lineage>
</organism>
<gene>
    <name evidence="2" type="ORF">SCLCIDRAFT_13418</name>
</gene>
<reference evidence="2 3" key="1">
    <citation type="submission" date="2014-04" db="EMBL/GenBank/DDBJ databases">
        <authorList>
            <consortium name="DOE Joint Genome Institute"/>
            <person name="Kuo A."/>
            <person name="Kohler A."/>
            <person name="Nagy L.G."/>
            <person name="Floudas D."/>
            <person name="Copeland A."/>
            <person name="Barry K.W."/>
            <person name="Cichocki N."/>
            <person name="Veneault-Fourrey C."/>
            <person name="LaButti K."/>
            <person name="Lindquist E.A."/>
            <person name="Lipzen A."/>
            <person name="Lundell T."/>
            <person name="Morin E."/>
            <person name="Murat C."/>
            <person name="Sun H."/>
            <person name="Tunlid A."/>
            <person name="Henrissat B."/>
            <person name="Grigoriev I.V."/>
            <person name="Hibbett D.S."/>
            <person name="Martin F."/>
            <person name="Nordberg H.P."/>
            <person name="Cantor M.N."/>
            <person name="Hua S.X."/>
        </authorList>
    </citation>
    <scope>NUCLEOTIDE SEQUENCE [LARGE SCALE GENOMIC DNA]</scope>
    <source>
        <strain evidence="2 3">Foug A</strain>
    </source>
</reference>
<evidence type="ECO:0000256" key="1">
    <source>
        <dbReference type="SAM" id="MobiDB-lite"/>
    </source>
</evidence>
<sequence>MADVPSKLGEFILRGWVLTDNPCPGSSCRGVPLLRSPKGQTPVVHHCVSCDRNPFGVDEAQSQSSSTVSSISPGSRPSTPPTEISSNLSSPTFAPRVETEEMRRRREQSDQASTEIGKRLLKGWAMLGEECPRSMCYGVPLVRPPKTNGDKDPRKECVACGTVYVSEGDSEGWQRLVPVSSTTSPNGQSFACPAISRNMTLDAPTQALELALGVLSERLKMTCANLNLLDPGTVAESAEAIGKVAHALAQVNHLRQYTILQSSSKT</sequence>
<name>A0A0C3EL52_9AGAM</name>
<feature type="region of interest" description="Disordered" evidence="1">
    <location>
        <begin position="55"/>
        <end position="114"/>
    </location>
</feature>
<feature type="compositionally biased region" description="Polar residues" evidence="1">
    <location>
        <begin position="83"/>
        <end position="92"/>
    </location>
</feature>
<evidence type="ECO:0000313" key="3">
    <source>
        <dbReference type="Proteomes" id="UP000053989"/>
    </source>
</evidence>
<reference evidence="3" key="2">
    <citation type="submission" date="2015-01" db="EMBL/GenBank/DDBJ databases">
        <title>Evolutionary Origins and Diversification of the Mycorrhizal Mutualists.</title>
        <authorList>
            <consortium name="DOE Joint Genome Institute"/>
            <consortium name="Mycorrhizal Genomics Consortium"/>
            <person name="Kohler A."/>
            <person name="Kuo A."/>
            <person name="Nagy L.G."/>
            <person name="Floudas D."/>
            <person name="Copeland A."/>
            <person name="Barry K.W."/>
            <person name="Cichocki N."/>
            <person name="Veneault-Fourrey C."/>
            <person name="LaButti K."/>
            <person name="Lindquist E.A."/>
            <person name="Lipzen A."/>
            <person name="Lundell T."/>
            <person name="Morin E."/>
            <person name="Murat C."/>
            <person name="Riley R."/>
            <person name="Ohm R."/>
            <person name="Sun H."/>
            <person name="Tunlid A."/>
            <person name="Henrissat B."/>
            <person name="Grigoriev I.V."/>
            <person name="Hibbett D.S."/>
            <person name="Martin F."/>
        </authorList>
    </citation>
    <scope>NUCLEOTIDE SEQUENCE [LARGE SCALE GENOMIC DNA]</scope>
    <source>
        <strain evidence="3">Foug A</strain>
    </source>
</reference>
<accession>A0A0C3EL52</accession>
<feature type="compositionally biased region" description="Low complexity" evidence="1">
    <location>
        <begin position="62"/>
        <end position="77"/>
    </location>
</feature>
<dbReference type="PANTHER" id="PTHR16537">
    <property type="entry name" value="SJOEGREN SYNDROME/SCLERODERMA AUTOANTIGEN 1"/>
    <property type="match status" value="1"/>
</dbReference>
<dbReference type="HOGENOM" id="CLU_069689_0_0_1"/>
<dbReference type="EMBL" id="KN822008">
    <property type="protein sequence ID" value="KIM68611.1"/>
    <property type="molecule type" value="Genomic_DNA"/>
</dbReference>
<dbReference type="InterPro" id="IPR051888">
    <property type="entry name" value="UPF0148_domain"/>
</dbReference>
<dbReference type="Proteomes" id="UP000053989">
    <property type="component" value="Unassembled WGS sequence"/>
</dbReference>
<keyword evidence="3" id="KW-1185">Reference proteome</keyword>
<dbReference type="STRING" id="1036808.A0A0C3EL52"/>
<proteinExistence type="predicted"/>
<feature type="compositionally biased region" description="Basic and acidic residues" evidence="1">
    <location>
        <begin position="97"/>
        <end position="109"/>
    </location>
</feature>
<dbReference type="InParanoid" id="A0A0C3EL52"/>
<dbReference type="AlphaFoldDB" id="A0A0C3EL52"/>
<protein>
    <submittedName>
        <fullName evidence="2">Uncharacterized protein</fullName>
    </submittedName>
</protein>
<evidence type="ECO:0000313" key="2">
    <source>
        <dbReference type="EMBL" id="KIM68611.1"/>
    </source>
</evidence>
<dbReference type="Pfam" id="PF06677">
    <property type="entry name" value="Auto_anti-p27"/>
    <property type="match status" value="2"/>
</dbReference>